<keyword evidence="8" id="KW-1185">Reference proteome</keyword>
<name>A0A6I9TJS7_SESIN</name>
<dbReference type="GeneID" id="105165836"/>
<feature type="chain" id="PRO_5026730204" evidence="6">
    <location>
        <begin position="24"/>
        <end position="414"/>
    </location>
</feature>
<keyword evidence="2" id="KW-0645">Protease</keyword>
<evidence type="ECO:0000256" key="3">
    <source>
        <dbReference type="ARBA" id="ARBA00022750"/>
    </source>
</evidence>
<proteinExistence type="inferred from homology"/>
<evidence type="ECO:0000256" key="5">
    <source>
        <dbReference type="ARBA" id="ARBA00023180"/>
    </source>
</evidence>
<dbReference type="Pfam" id="PF14543">
    <property type="entry name" value="TAXi_N"/>
    <property type="match status" value="1"/>
</dbReference>
<dbReference type="Gramene" id="SIN_1022461.t">
    <property type="protein sequence ID" value="SIN_1022461.t.cds1"/>
    <property type="gene ID" value="SIN_1022461"/>
</dbReference>
<dbReference type="KEGG" id="sind:105165836"/>
<reference evidence="9" key="1">
    <citation type="submission" date="2025-08" db="UniProtKB">
        <authorList>
            <consortium name="RefSeq"/>
        </authorList>
    </citation>
    <scope>IDENTIFICATION</scope>
</reference>
<keyword evidence="6" id="KW-0732">Signal</keyword>
<protein>
    <submittedName>
        <fullName evidence="9">Aspartic proteinase nepenthesin-1-like</fullName>
    </submittedName>
</protein>
<evidence type="ECO:0000256" key="6">
    <source>
        <dbReference type="SAM" id="SignalP"/>
    </source>
</evidence>
<feature type="domain" description="Peptidase A1" evidence="7">
    <location>
        <begin position="71"/>
        <end position="405"/>
    </location>
</feature>
<dbReference type="InterPro" id="IPR032861">
    <property type="entry name" value="TAXi_N"/>
</dbReference>
<keyword evidence="3" id="KW-0064">Aspartyl protease</keyword>
<accession>A0A6I9TJS7</accession>
<evidence type="ECO:0000256" key="2">
    <source>
        <dbReference type="ARBA" id="ARBA00022670"/>
    </source>
</evidence>
<comment type="similarity">
    <text evidence="1">Belongs to the peptidase A1 family.</text>
</comment>
<evidence type="ECO:0000259" key="7">
    <source>
        <dbReference type="PROSITE" id="PS51767"/>
    </source>
</evidence>
<evidence type="ECO:0000256" key="1">
    <source>
        <dbReference type="ARBA" id="ARBA00007447"/>
    </source>
</evidence>
<dbReference type="CDD" id="cd05476">
    <property type="entry name" value="pepsin_A_like_plant"/>
    <property type="match status" value="1"/>
</dbReference>
<dbReference type="AlphaFoldDB" id="A0A6I9TJS7"/>
<evidence type="ECO:0000313" key="8">
    <source>
        <dbReference type="Proteomes" id="UP000504604"/>
    </source>
</evidence>
<dbReference type="SUPFAM" id="SSF50630">
    <property type="entry name" value="Acid proteases"/>
    <property type="match status" value="1"/>
</dbReference>
<dbReference type="PROSITE" id="PS51767">
    <property type="entry name" value="PEPTIDASE_A1"/>
    <property type="match status" value="1"/>
</dbReference>
<dbReference type="InterPro" id="IPR021109">
    <property type="entry name" value="Peptidase_aspartic_dom_sf"/>
</dbReference>
<keyword evidence="5" id="KW-0325">Glycoprotein</keyword>
<evidence type="ECO:0000313" key="9">
    <source>
        <dbReference type="RefSeq" id="XP_011083301.1"/>
    </source>
</evidence>
<dbReference type="PANTHER" id="PTHR47967:SF123">
    <property type="entry name" value="ASPARTIC PROTEINASE NEPENTHESIN-1-LIKE"/>
    <property type="match status" value="1"/>
</dbReference>
<feature type="signal peptide" evidence="6">
    <location>
        <begin position="1"/>
        <end position="23"/>
    </location>
</feature>
<dbReference type="Gene3D" id="2.40.70.10">
    <property type="entry name" value="Acid Proteases"/>
    <property type="match status" value="2"/>
</dbReference>
<dbReference type="InterPro" id="IPR032799">
    <property type="entry name" value="TAXi_C"/>
</dbReference>
<dbReference type="InParanoid" id="A0A6I9TJS7"/>
<evidence type="ECO:0000256" key="4">
    <source>
        <dbReference type="ARBA" id="ARBA00022801"/>
    </source>
</evidence>
<gene>
    <name evidence="9" type="primary">LOC105165836</name>
</gene>
<sequence length="414" mass="47104">MARKLPFLMLILLQLALLPHSQCLNSESAGFSLRLTRRDLPDSNSFHQRLESTGHFPDVIRPRITRADYIFTIDAGIGTPSSQKPFIFDLGSELTWTQCTPCVNCFQQNYPLFDPKRSRTYRKLPRNHPLTRWTTSFARYNNGAFTFNIAYGSGQTSTGIVSIETFSFPSHRRGPEIIPGVVFGCANNQQGYFSSMVTGVIGMNRSPVSLISQMRSLSARRFSYCFPPINSPVNTTRLRFGSDIKKIEDLQGTRFLSTRDYSYRVKLLGISVAGRRLDLPNRSFPRGCTLDTGCAVSRIETRVYSEVERVLIQHFNRFNLTRLPPGSISRGDLCYSPRPGFINYPNMTFHFQGADYGIGPKNLFLFLDNRFCLAMFPDKITILGAYQQQDVRFVYDIGNQKVLFREEDCSQDKA</sequence>
<dbReference type="Pfam" id="PF14541">
    <property type="entry name" value="TAXi_C"/>
    <property type="match status" value="1"/>
</dbReference>
<dbReference type="RefSeq" id="XP_011083301.1">
    <property type="nucleotide sequence ID" value="XM_011084999.1"/>
</dbReference>
<dbReference type="InterPro" id="IPR034161">
    <property type="entry name" value="Pepsin-like_plant"/>
</dbReference>
<dbReference type="InterPro" id="IPR033121">
    <property type="entry name" value="PEPTIDASE_A1"/>
</dbReference>
<keyword evidence="4" id="KW-0378">Hydrolase</keyword>
<dbReference type="GO" id="GO:0006508">
    <property type="term" value="P:proteolysis"/>
    <property type="evidence" value="ECO:0007669"/>
    <property type="project" value="UniProtKB-KW"/>
</dbReference>
<organism evidence="8 9">
    <name type="scientific">Sesamum indicum</name>
    <name type="common">Oriental sesame</name>
    <name type="synonym">Sesamum orientale</name>
    <dbReference type="NCBI Taxonomy" id="4182"/>
    <lineage>
        <taxon>Eukaryota</taxon>
        <taxon>Viridiplantae</taxon>
        <taxon>Streptophyta</taxon>
        <taxon>Embryophyta</taxon>
        <taxon>Tracheophyta</taxon>
        <taxon>Spermatophyta</taxon>
        <taxon>Magnoliopsida</taxon>
        <taxon>eudicotyledons</taxon>
        <taxon>Gunneridae</taxon>
        <taxon>Pentapetalae</taxon>
        <taxon>asterids</taxon>
        <taxon>lamiids</taxon>
        <taxon>Lamiales</taxon>
        <taxon>Pedaliaceae</taxon>
        <taxon>Sesamum</taxon>
    </lineage>
</organism>
<dbReference type="GO" id="GO:0005576">
    <property type="term" value="C:extracellular region"/>
    <property type="evidence" value="ECO:0007669"/>
    <property type="project" value="TreeGrafter"/>
</dbReference>
<dbReference type="OrthoDB" id="1072226at2759"/>
<dbReference type="PANTHER" id="PTHR47967">
    <property type="entry name" value="OS07G0603500 PROTEIN-RELATED"/>
    <property type="match status" value="1"/>
</dbReference>
<dbReference type="GO" id="GO:0004190">
    <property type="term" value="F:aspartic-type endopeptidase activity"/>
    <property type="evidence" value="ECO:0007669"/>
    <property type="project" value="UniProtKB-KW"/>
</dbReference>
<dbReference type="InterPro" id="IPR051708">
    <property type="entry name" value="Plant_Aspart_Prot_A1"/>
</dbReference>
<dbReference type="Proteomes" id="UP000504604">
    <property type="component" value="Linkage group LG6"/>
</dbReference>